<dbReference type="Pfam" id="PF01547">
    <property type="entry name" value="SBP_bac_1"/>
    <property type="match status" value="1"/>
</dbReference>
<proteinExistence type="predicted"/>
<dbReference type="InterPro" id="IPR006059">
    <property type="entry name" value="SBP"/>
</dbReference>
<keyword evidence="4" id="KW-1185">Reference proteome</keyword>
<reference evidence="3 4" key="1">
    <citation type="submission" date="2023-07" db="EMBL/GenBank/DDBJ databases">
        <title>Novel species of Thermanaerothrix with wide hydrolytic capabilities.</title>
        <authorList>
            <person name="Zayulina K.S."/>
            <person name="Podosokorskaya O.A."/>
            <person name="Elcheninov A.G."/>
        </authorList>
    </citation>
    <scope>NUCLEOTIDE SEQUENCE [LARGE SCALE GENOMIC DNA]</scope>
    <source>
        <strain evidence="3 4">4228-RoL</strain>
    </source>
</reference>
<gene>
    <name evidence="3" type="ORF">QYE77_09390</name>
</gene>
<dbReference type="Gene3D" id="3.40.190.10">
    <property type="entry name" value="Periplasmic binding protein-like II"/>
    <property type="match status" value="2"/>
</dbReference>
<dbReference type="RefSeq" id="WP_315625141.1">
    <property type="nucleotide sequence ID" value="NZ_JAUHMF010000002.1"/>
</dbReference>
<feature type="region of interest" description="Disordered" evidence="1">
    <location>
        <begin position="26"/>
        <end position="54"/>
    </location>
</feature>
<evidence type="ECO:0000256" key="2">
    <source>
        <dbReference type="SAM" id="SignalP"/>
    </source>
</evidence>
<dbReference type="InterPro" id="IPR050490">
    <property type="entry name" value="Bact_solute-bd_prot1"/>
</dbReference>
<dbReference type="PROSITE" id="PS51257">
    <property type="entry name" value="PROKAR_LIPOPROTEIN"/>
    <property type="match status" value="1"/>
</dbReference>
<name>A0ABU3NNQ9_9CHLR</name>
<protein>
    <submittedName>
        <fullName evidence="3">Extracellular solute-binding protein</fullName>
    </submittedName>
</protein>
<organism evidence="3 4">
    <name type="scientific">Thermanaerothrix solaris</name>
    <dbReference type="NCBI Taxonomy" id="3058434"/>
    <lineage>
        <taxon>Bacteria</taxon>
        <taxon>Bacillati</taxon>
        <taxon>Chloroflexota</taxon>
        <taxon>Anaerolineae</taxon>
        <taxon>Anaerolineales</taxon>
        <taxon>Anaerolineaceae</taxon>
        <taxon>Thermanaerothrix</taxon>
    </lineage>
</organism>
<feature type="signal peptide" evidence="2">
    <location>
        <begin position="1"/>
        <end position="21"/>
    </location>
</feature>
<dbReference type="EMBL" id="JAUHMF010000002">
    <property type="protein sequence ID" value="MDT8898481.1"/>
    <property type="molecule type" value="Genomic_DNA"/>
</dbReference>
<dbReference type="PANTHER" id="PTHR43649">
    <property type="entry name" value="ARABINOSE-BINDING PROTEIN-RELATED"/>
    <property type="match status" value="1"/>
</dbReference>
<evidence type="ECO:0000313" key="4">
    <source>
        <dbReference type="Proteomes" id="UP001254165"/>
    </source>
</evidence>
<keyword evidence="2" id="KW-0732">Signal</keyword>
<dbReference type="Proteomes" id="UP001254165">
    <property type="component" value="Unassembled WGS sequence"/>
</dbReference>
<accession>A0ABU3NNQ9</accession>
<sequence>MKHKILILSCVLVLVALVVSACGPTTTVQPATQTPQSAPTQSPPQESTSGSSASTSGKKVVITWWHITTAEDQKAVWQKLADEYMAAHPNVEIQITVMENEAFKTKMTTVMQSGNPPDIFQSWGGGVMIEYAKAGLLQDITSYLDADNGAWRSTFSPGALAVYAYEGRNYGVPWDMGMVGFWYNKTLFSQAGIEAPPKTWSELLEDVKKLKAAGITPIALGAGDKWPAAFWWEYLAVRLGGKEAFDKAYSGQGSFADEPFVEAGRKLQELAALQPFQDGFLGATWGDEATLMGNGKAAMDLMGQWAPGTFRDNSPDKKGIGDALGWFPFPMVEGGAGDPSDALGGGNGFAIGKNAPPEAIDFVKYLTRPESQIQCAQVGFCLPVVKGGEAGLSDPLLIQVQKGAANAKYFQLYYDQFLPPATGSVVNDSVQALLASTMTPEQAAQAIADSFTQEMK</sequence>
<evidence type="ECO:0000256" key="1">
    <source>
        <dbReference type="SAM" id="MobiDB-lite"/>
    </source>
</evidence>
<evidence type="ECO:0000313" key="3">
    <source>
        <dbReference type="EMBL" id="MDT8898481.1"/>
    </source>
</evidence>
<dbReference type="SUPFAM" id="SSF53850">
    <property type="entry name" value="Periplasmic binding protein-like II"/>
    <property type="match status" value="1"/>
</dbReference>
<comment type="caution">
    <text evidence="3">The sequence shown here is derived from an EMBL/GenBank/DDBJ whole genome shotgun (WGS) entry which is preliminary data.</text>
</comment>
<dbReference type="PANTHER" id="PTHR43649:SF14">
    <property type="entry name" value="BLR3389 PROTEIN"/>
    <property type="match status" value="1"/>
</dbReference>
<feature type="chain" id="PRO_5045489566" evidence="2">
    <location>
        <begin position="22"/>
        <end position="456"/>
    </location>
</feature>